<dbReference type="GO" id="GO:0000160">
    <property type="term" value="P:phosphorelay signal transduction system"/>
    <property type="evidence" value="ECO:0007669"/>
    <property type="project" value="UniProtKB-KW"/>
</dbReference>
<protein>
    <recommendedName>
        <fullName evidence="2">Bacterial transcriptional activator domain-containing protein</fullName>
    </recommendedName>
</protein>
<sequence>MGVVFWHGLGIELLRGFEVTAEGDRVLLPVGAQHLLAFLALHEGGVQRGVAAERLWPDSAQYRAAANLRAALYHARHHGPGMPIEASGQWLCLSPAVRVDLRAARGTARQVVAGLSQLPSGCDDLVGDLAAELLPGWGDEWLITERERWDQLRLYALESLARQLCGAERYLAALQTALTAIDIDPVRETAHRIVVEIHLAEGNIASALRFYQQYRSFLQRELNVAPSPKMTGLVRNLLRT</sequence>
<evidence type="ECO:0000313" key="3">
    <source>
        <dbReference type="EMBL" id="KJS58840.1"/>
    </source>
</evidence>
<keyword evidence="1" id="KW-0902">Two-component regulatory system</keyword>
<gene>
    <name evidence="3" type="ORF">VM95_30830</name>
</gene>
<dbReference type="InterPro" id="IPR011990">
    <property type="entry name" value="TPR-like_helical_dom_sf"/>
</dbReference>
<proteinExistence type="predicted"/>
<dbReference type="InterPro" id="IPR036388">
    <property type="entry name" value="WH-like_DNA-bd_sf"/>
</dbReference>
<dbReference type="Pfam" id="PF03704">
    <property type="entry name" value="BTAD"/>
    <property type="match status" value="1"/>
</dbReference>
<dbReference type="InterPro" id="IPR051677">
    <property type="entry name" value="AfsR-DnrI-RedD_regulator"/>
</dbReference>
<dbReference type="SUPFAM" id="SSF48452">
    <property type="entry name" value="TPR-like"/>
    <property type="match status" value="1"/>
</dbReference>
<dbReference type="InterPro" id="IPR005158">
    <property type="entry name" value="BTAD"/>
</dbReference>
<dbReference type="Gene3D" id="1.10.10.10">
    <property type="entry name" value="Winged helix-like DNA-binding domain superfamily/Winged helix DNA-binding domain"/>
    <property type="match status" value="1"/>
</dbReference>
<organism evidence="3 4">
    <name type="scientific">Streptomyces rubellomurinus (strain ATCC 31215)</name>
    <dbReference type="NCBI Taxonomy" id="359131"/>
    <lineage>
        <taxon>Bacteria</taxon>
        <taxon>Bacillati</taxon>
        <taxon>Actinomycetota</taxon>
        <taxon>Actinomycetes</taxon>
        <taxon>Kitasatosporales</taxon>
        <taxon>Streptomycetaceae</taxon>
        <taxon>Streptomyces</taxon>
    </lineage>
</organism>
<evidence type="ECO:0000256" key="1">
    <source>
        <dbReference type="ARBA" id="ARBA00023012"/>
    </source>
</evidence>
<feature type="domain" description="Bacterial transcriptional activator" evidence="2">
    <location>
        <begin position="99"/>
        <end position="238"/>
    </location>
</feature>
<keyword evidence="4" id="KW-1185">Reference proteome</keyword>
<dbReference type="AlphaFoldDB" id="A0A0F2T942"/>
<evidence type="ECO:0000259" key="2">
    <source>
        <dbReference type="SMART" id="SM01043"/>
    </source>
</evidence>
<comment type="caution">
    <text evidence="3">The sequence shown here is derived from an EMBL/GenBank/DDBJ whole genome shotgun (WGS) entry which is preliminary data.</text>
</comment>
<dbReference type="Proteomes" id="UP000033699">
    <property type="component" value="Unassembled WGS sequence"/>
</dbReference>
<reference evidence="3 4" key="1">
    <citation type="submission" date="2015-02" db="EMBL/GenBank/DDBJ databases">
        <authorList>
            <person name="Ju K.-S."/>
            <person name="Doroghazi J.R."/>
            <person name="Metcalf W."/>
        </authorList>
    </citation>
    <scope>NUCLEOTIDE SEQUENCE [LARGE SCALE GENOMIC DNA]</scope>
    <source>
        <strain evidence="3 4">ATCC 31215</strain>
    </source>
</reference>
<evidence type="ECO:0000313" key="4">
    <source>
        <dbReference type="Proteomes" id="UP000033699"/>
    </source>
</evidence>
<dbReference type="EMBL" id="JZKH01000089">
    <property type="protein sequence ID" value="KJS58840.1"/>
    <property type="molecule type" value="Genomic_DNA"/>
</dbReference>
<dbReference type="PATRIC" id="fig|359131.3.peg.7672"/>
<dbReference type="SMART" id="SM01043">
    <property type="entry name" value="BTAD"/>
    <property type="match status" value="1"/>
</dbReference>
<dbReference type="Gene3D" id="1.25.40.10">
    <property type="entry name" value="Tetratricopeptide repeat domain"/>
    <property type="match status" value="1"/>
</dbReference>
<accession>A0A0F2T942</accession>
<name>A0A0F2T942_STRR3</name>
<dbReference type="PANTHER" id="PTHR35807">
    <property type="entry name" value="TRANSCRIPTIONAL REGULATOR REDD-RELATED"/>
    <property type="match status" value="1"/>
</dbReference>